<keyword evidence="2" id="KW-0472">Membrane</keyword>
<keyword evidence="2" id="KW-1133">Transmembrane helix</keyword>
<dbReference type="Gene3D" id="2.60.110.10">
    <property type="entry name" value="Thaumatin"/>
    <property type="match status" value="1"/>
</dbReference>
<name>A0ABD2IFC9_HETSC</name>
<feature type="transmembrane region" description="Helical" evidence="2">
    <location>
        <begin position="113"/>
        <end position="131"/>
    </location>
</feature>
<feature type="compositionally biased region" description="Polar residues" evidence="1">
    <location>
        <begin position="62"/>
        <end position="79"/>
    </location>
</feature>
<feature type="region of interest" description="Disordered" evidence="1">
    <location>
        <begin position="62"/>
        <end position="88"/>
    </location>
</feature>
<accession>A0ABD2IFC9</accession>
<organism evidence="3 4">
    <name type="scientific">Heterodera schachtii</name>
    <name type="common">Sugarbeet cyst nematode worm</name>
    <name type="synonym">Tylenchus schachtii</name>
    <dbReference type="NCBI Taxonomy" id="97005"/>
    <lineage>
        <taxon>Eukaryota</taxon>
        <taxon>Metazoa</taxon>
        <taxon>Ecdysozoa</taxon>
        <taxon>Nematoda</taxon>
        <taxon>Chromadorea</taxon>
        <taxon>Rhabditida</taxon>
        <taxon>Tylenchina</taxon>
        <taxon>Tylenchomorpha</taxon>
        <taxon>Tylenchoidea</taxon>
        <taxon>Heteroderidae</taxon>
        <taxon>Heteroderinae</taxon>
        <taxon>Heterodera</taxon>
    </lineage>
</organism>
<protein>
    <submittedName>
        <fullName evidence="3">Uncharacterized protein</fullName>
    </submittedName>
</protein>
<dbReference type="PANTHER" id="PTHR31013:SF2">
    <property type="entry name" value="THAUMATIN-LIKE PROTEIN"/>
    <property type="match status" value="1"/>
</dbReference>
<dbReference type="InterPro" id="IPR001938">
    <property type="entry name" value="Thaumatin"/>
</dbReference>
<dbReference type="PROSITE" id="PS51367">
    <property type="entry name" value="THAUMATIN_2"/>
    <property type="match status" value="1"/>
</dbReference>
<dbReference type="Proteomes" id="UP001620645">
    <property type="component" value="Unassembled WGS sequence"/>
</dbReference>
<dbReference type="PANTHER" id="PTHR31013">
    <property type="entry name" value="THAUMATIN FAMILY PROTEIN-RELATED"/>
    <property type="match status" value="1"/>
</dbReference>
<keyword evidence="2" id="KW-0812">Transmembrane</keyword>
<evidence type="ECO:0000256" key="1">
    <source>
        <dbReference type="SAM" id="MobiDB-lite"/>
    </source>
</evidence>
<evidence type="ECO:0000313" key="3">
    <source>
        <dbReference type="EMBL" id="KAL3077802.1"/>
    </source>
</evidence>
<dbReference type="SUPFAM" id="SSF49870">
    <property type="entry name" value="Osmotin, thaumatin-like protein"/>
    <property type="match status" value="1"/>
</dbReference>
<sequence>MIGQLFASVLPFVIFINLVNVGVMGRGGTNSLSMTNGGGPRIQQQNPSINLVTNVAHSLNNLRLNPSTEGNQQHQSTKTANKKDVKVGSKVKLQQKLKSGVKSKDLGEKKSKLGMAMFYVFMLITLFVPHVPTNVMLRYDNHSVPIEQQFVSCQPMGNGIIGQKCEFIVEQIAMNKNMPNVSIWANLDGDKETIQQLGHQNILDCETDGDDDDHSYCDTKLVISADQIDQLQKLPDRNIHKNTVIQINETGESFRGRKLLQQEPVCPSGYVLFNYMNACNYPLFVTAACNNYPPTTTPVPANQQVSVCAQPVITSGRVWASTDCAVQDSCVAAQPPVSLFEMTFNPDGNQFMDVSYVDGISDPIGVRVKNCQSGKDQTVTFDQKAVDYLRQMFPQMAEKDNASGQTKVKSVCGFYNAPNVCCQKEFSGSTVCGPGKSGWTPEQTQAYDAFTDISGTSYAFAFDDKRATVQCNGATAVNIGFCMNP</sequence>
<keyword evidence="4" id="KW-1185">Reference proteome</keyword>
<proteinExistence type="predicted"/>
<evidence type="ECO:0000256" key="2">
    <source>
        <dbReference type="SAM" id="Phobius"/>
    </source>
</evidence>
<dbReference type="InterPro" id="IPR037176">
    <property type="entry name" value="Osmotin/thaumatin-like_sf"/>
</dbReference>
<gene>
    <name evidence="3" type="ORF">niasHS_011605</name>
</gene>
<dbReference type="AlphaFoldDB" id="A0ABD2IFC9"/>
<dbReference type="Pfam" id="PF00314">
    <property type="entry name" value="Thaumatin"/>
    <property type="match status" value="1"/>
</dbReference>
<evidence type="ECO:0000313" key="4">
    <source>
        <dbReference type="Proteomes" id="UP001620645"/>
    </source>
</evidence>
<dbReference type="SMART" id="SM00205">
    <property type="entry name" value="THN"/>
    <property type="match status" value="1"/>
</dbReference>
<comment type="caution">
    <text evidence="3">The sequence shown here is derived from an EMBL/GenBank/DDBJ whole genome shotgun (WGS) entry which is preliminary data.</text>
</comment>
<dbReference type="EMBL" id="JBICCN010000320">
    <property type="protein sequence ID" value="KAL3077802.1"/>
    <property type="molecule type" value="Genomic_DNA"/>
</dbReference>
<feature type="transmembrane region" description="Helical" evidence="2">
    <location>
        <begin position="6"/>
        <end position="25"/>
    </location>
</feature>
<reference evidence="3 4" key="1">
    <citation type="submission" date="2024-10" db="EMBL/GenBank/DDBJ databases">
        <authorList>
            <person name="Kim D."/>
        </authorList>
    </citation>
    <scope>NUCLEOTIDE SEQUENCE [LARGE SCALE GENOMIC DNA]</scope>
    <source>
        <strain evidence="3">Taebaek</strain>
    </source>
</reference>